<dbReference type="SUPFAM" id="SSF51182">
    <property type="entry name" value="RmlC-like cupins"/>
    <property type="match status" value="1"/>
</dbReference>
<comment type="cofactor">
    <cofactor evidence="12">
        <name>Zn(2+)</name>
        <dbReference type="ChEBI" id="CHEBI:29105"/>
    </cofactor>
    <text evidence="12">Binds 1 zinc ion per subunit.</text>
</comment>
<protein>
    <recommendedName>
        <fullName evidence="6">Mannose-6-phosphate isomerase</fullName>
        <ecNumber evidence="5">5.3.1.8</ecNumber>
    </recommendedName>
    <alternativeName>
        <fullName evidence="10">Phosphohexomutase</fullName>
    </alternativeName>
    <alternativeName>
        <fullName evidence="11">Phosphomannose isomerase</fullName>
    </alternativeName>
</protein>
<organism evidence="16 17">
    <name type="scientific">Elsinoe australis</name>
    <dbReference type="NCBI Taxonomy" id="40998"/>
    <lineage>
        <taxon>Eukaryota</taxon>
        <taxon>Fungi</taxon>
        <taxon>Dikarya</taxon>
        <taxon>Ascomycota</taxon>
        <taxon>Pezizomycotina</taxon>
        <taxon>Dothideomycetes</taxon>
        <taxon>Dothideomycetidae</taxon>
        <taxon>Myriangiales</taxon>
        <taxon>Elsinoaceae</taxon>
        <taxon>Elsinoe</taxon>
    </lineage>
</organism>
<feature type="binding site" evidence="12">
    <location>
        <position position="117"/>
    </location>
    <ligand>
        <name>Zn(2+)</name>
        <dbReference type="ChEBI" id="CHEBI:29105"/>
    </ligand>
</feature>
<dbReference type="Pfam" id="PF20511">
    <property type="entry name" value="PMI_typeI_cat"/>
    <property type="match status" value="1"/>
</dbReference>
<comment type="caution">
    <text evidence="16">The sequence shown here is derived from an EMBL/GenBank/DDBJ whole genome shotgun (WGS) entry which is preliminary data.</text>
</comment>
<comment type="pathway">
    <text evidence="3">Nucleotide-sugar biosynthesis; GDP-alpha-D-mannose biosynthesis; alpha-D-mannose 1-phosphate from D-fructose 6-phosphate: step 1/2.</text>
</comment>
<dbReference type="Gene3D" id="2.60.120.10">
    <property type="entry name" value="Jelly Rolls"/>
    <property type="match status" value="2"/>
</dbReference>
<keyword evidence="9 16" id="KW-0413">Isomerase</keyword>
<gene>
    <name evidence="16" type="ORF">C1H76_3638</name>
</gene>
<comment type="similarity">
    <text evidence="4 13">Belongs to the mannose-6-phosphate isomerase type 1 family.</text>
</comment>
<evidence type="ECO:0000256" key="2">
    <source>
        <dbReference type="ARBA" id="ARBA00002564"/>
    </source>
</evidence>
<evidence type="ECO:0000256" key="7">
    <source>
        <dbReference type="ARBA" id="ARBA00022723"/>
    </source>
</evidence>
<dbReference type="Proteomes" id="UP000308133">
    <property type="component" value="Unassembled WGS sequence"/>
</dbReference>
<dbReference type="InterPro" id="IPR011051">
    <property type="entry name" value="RmlC_Cupin_sf"/>
</dbReference>
<evidence type="ECO:0000256" key="13">
    <source>
        <dbReference type="RuleBase" id="RU004189"/>
    </source>
</evidence>
<evidence type="ECO:0000256" key="6">
    <source>
        <dbReference type="ARBA" id="ARBA00018236"/>
    </source>
</evidence>
<evidence type="ECO:0000256" key="4">
    <source>
        <dbReference type="ARBA" id="ARBA00010772"/>
    </source>
</evidence>
<evidence type="ECO:0000259" key="14">
    <source>
        <dbReference type="Pfam" id="PF01238"/>
    </source>
</evidence>
<keyword evidence="7 12" id="KW-0479">Metal-binding</keyword>
<evidence type="ECO:0000256" key="9">
    <source>
        <dbReference type="ARBA" id="ARBA00023235"/>
    </source>
</evidence>
<evidence type="ECO:0000256" key="10">
    <source>
        <dbReference type="ARBA" id="ARBA00029741"/>
    </source>
</evidence>
<evidence type="ECO:0000259" key="15">
    <source>
        <dbReference type="Pfam" id="PF20511"/>
    </source>
</evidence>
<sequence>MAVPSVLQLQCSCNQYPWGKKGSDGLAAQLCEKTPGWGDKGPPSKFKIDPNTTYSEMWMGTYPDLPSYVFSTGQDLQDVIDRNSDQLVGQGVLKKFGHSKIPFLPKVLSAGKALPLQLHPNKEIAAKLHKEDPTNFTDPNHKPEIALALTDFEAFAGFKPLEKIHELLKLEPLKQYLPKSDKFTNEDLRQVCRSMLLAEEGDVKKTVEALQKLPESSFGSDKYIHSLIPRLAEMYDKSDNGILVALITMNYLQLKPGECISVPADGIHAWLSGDIIECMARSNNVLNTGFCPRAERNSIDLFCKCLTFSPMGRDDCVVRPESYSGAKHGKTQIFRPPIIEFNMLLTKLSKGEKEVLSPIDGPSVTIATTGNGTMSANGETFKVSEGSVWFIGKGTEVQLESEGDLVMHTAYADPST</sequence>
<proteinExistence type="inferred from homology"/>
<dbReference type="AlphaFoldDB" id="A0A4U7B4G7"/>
<feature type="binding site" evidence="12">
    <location>
        <position position="144"/>
    </location>
    <ligand>
        <name>Zn(2+)</name>
        <dbReference type="ChEBI" id="CHEBI:29105"/>
    </ligand>
</feature>
<dbReference type="NCBIfam" id="TIGR00218">
    <property type="entry name" value="manA"/>
    <property type="match status" value="1"/>
</dbReference>
<evidence type="ECO:0000256" key="3">
    <source>
        <dbReference type="ARBA" id="ARBA00004666"/>
    </source>
</evidence>
<evidence type="ECO:0000256" key="11">
    <source>
        <dbReference type="ARBA" id="ARBA00030762"/>
    </source>
</evidence>
<feature type="domain" description="Phosphomannose isomerase type I C-terminal" evidence="14">
    <location>
        <begin position="333"/>
        <end position="376"/>
    </location>
</feature>
<evidence type="ECO:0000256" key="1">
    <source>
        <dbReference type="ARBA" id="ARBA00000757"/>
    </source>
</evidence>
<dbReference type="CDD" id="cd07011">
    <property type="entry name" value="cupin_PMI_type_I_N"/>
    <property type="match status" value="1"/>
</dbReference>
<dbReference type="GO" id="GO:0005829">
    <property type="term" value="C:cytosol"/>
    <property type="evidence" value="ECO:0007669"/>
    <property type="project" value="TreeGrafter"/>
</dbReference>
<dbReference type="EMBL" id="PTQR01000047">
    <property type="protein sequence ID" value="TKX24070.1"/>
    <property type="molecule type" value="Genomic_DNA"/>
</dbReference>
<name>A0A4U7B4G7_9PEZI</name>
<comment type="catalytic activity">
    <reaction evidence="1">
        <text>D-mannose 6-phosphate = D-fructose 6-phosphate</text>
        <dbReference type="Rhea" id="RHEA:12356"/>
        <dbReference type="ChEBI" id="CHEBI:58735"/>
        <dbReference type="ChEBI" id="CHEBI:61527"/>
        <dbReference type="EC" id="5.3.1.8"/>
    </reaction>
</comment>
<evidence type="ECO:0000256" key="5">
    <source>
        <dbReference type="ARBA" id="ARBA00011956"/>
    </source>
</evidence>
<dbReference type="UniPathway" id="UPA00126">
    <property type="reaction ID" value="UER00423"/>
</dbReference>
<dbReference type="InterPro" id="IPR046456">
    <property type="entry name" value="PMI_typeI_C"/>
</dbReference>
<dbReference type="EC" id="5.3.1.8" evidence="5"/>
<reference evidence="16 17" key="1">
    <citation type="submission" date="2018-02" db="EMBL/GenBank/DDBJ databases">
        <title>Draft genome sequences of Elsinoe sp., causing black scab on jojoba.</title>
        <authorList>
            <person name="Stodart B."/>
            <person name="Jeffress S."/>
            <person name="Ash G."/>
            <person name="Arun Chinnappa K."/>
        </authorList>
    </citation>
    <scope>NUCLEOTIDE SEQUENCE [LARGE SCALE GENOMIC DNA]</scope>
    <source>
        <strain evidence="16 17">Hillstone_2</strain>
    </source>
</reference>
<evidence type="ECO:0000256" key="12">
    <source>
        <dbReference type="PIRSR" id="PIRSR001480-2"/>
    </source>
</evidence>
<dbReference type="PANTHER" id="PTHR10309:SF4">
    <property type="entry name" value="MANNOSE-6-PHOSPHATE ISOMERASE"/>
    <property type="match status" value="1"/>
</dbReference>
<dbReference type="InterPro" id="IPR014710">
    <property type="entry name" value="RmlC-like_jellyroll"/>
</dbReference>
<feature type="binding site" evidence="12">
    <location>
        <position position="119"/>
    </location>
    <ligand>
        <name>Zn(2+)</name>
        <dbReference type="ChEBI" id="CHEBI:29105"/>
    </ligand>
</feature>
<evidence type="ECO:0000256" key="8">
    <source>
        <dbReference type="ARBA" id="ARBA00022833"/>
    </source>
</evidence>
<evidence type="ECO:0000313" key="17">
    <source>
        <dbReference type="Proteomes" id="UP000308133"/>
    </source>
</evidence>
<evidence type="ECO:0000313" key="16">
    <source>
        <dbReference type="EMBL" id="TKX24070.1"/>
    </source>
</evidence>
<dbReference type="GO" id="GO:0008270">
    <property type="term" value="F:zinc ion binding"/>
    <property type="evidence" value="ECO:0007669"/>
    <property type="project" value="InterPro"/>
</dbReference>
<dbReference type="PANTHER" id="PTHR10309">
    <property type="entry name" value="MANNOSE-6-PHOSPHATE ISOMERASE"/>
    <property type="match status" value="1"/>
</dbReference>
<dbReference type="InterPro" id="IPR046457">
    <property type="entry name" value="PMI_typeI_cat"/>
</dbReference>
<accession>A0A4U7B4G7</accession>
<comment type="function">
    <text evidence="2">Involved in the synthesis of the GDP-mannose and dolichol-phosphate-mannose required for a number of critical mannosyl transfer reactions.</text>
</comment>
<dbReference type="PRINTS" id="PR00714">
    <property type="entry name" value="MAN6PISMRASE"/>
</dbReference>
<dbReference type="InterPro" id="IPR001250">
    <property type="entry name" value="Man6P_Isoase-1"/>
</dbReference>
<dbReference type="GO" id="GO:0009298">
    <property type="term" value="P:GDP-mannose biosynthetic process"/>
    <property type="evidence" value="ECO:0007669"/>
    <property type="project" value="UniProtKB-UniPathway"/>
</dbReference>
<dbReference type="PIRSF" id="PIRSF001480">
    <property type="entry name" value="Mannose-6-phosphate_isomerase"/>
    <property type="match status" value="1"/>
</dbReference>
<dbReference type="Gene3D" id="1.10.441.10">
    <property type="entry name" value="Phosphomannose Isomerase, domain 2"/>
    <property type="match status" value="1"/>
</dbReference>
<feature type="binding site" evidence="12">
    <location>
        <position position="268"/>
    </location>
    <ligand>
        <name>Zn(2+)</name>
        <dbReference type="ChEBI" id="CHEBI:29105"/>
    </ligand>
</feature>
<dbReference type="Pfam" id="PF01238">
    <property type="entry name" value="PMI_typeI_C"/>
    <property type="match status" value="1"/>
</dbReference>
<dbReference type="GO" id="GO:0004476">
    <property type="term" value="F:mannose-6-phosphate isomerase activity"/>
    <property type="evidence" value="ECO:0007669"/>
    <property type="project" value="UniProtKB-EC"/>
</dbReference>
<dbReference type="GO" id="GO:0005975">
    <property type="term" value="P:carbohydrate metabolic process"/>
    <property type="evidence" value="ECO:0007669"/>
    <property type="project" value="InterPro"/>
</dbReference>
<dbReference type="InterPro" id="IPR016305">
    <property type="entry name" value="Mannose-6-P_Isomerase"/>
</dbReference>
<feature type="domain" description="Phosphomannose isomerase type I catalytic" evidence="15">
    <location>
        <begin position="7"/>
        <end position="161"/>
    </location>
</feature>
<keyword evidence="8 12" id="KW-0862">Zinc</keyword>